<sequence length="464" mass="52083">MDSEDQRDVELLTLSAIYPELQRVSEDDPYTFTLDLPVNPSKTVTVYFPASTGQAPTLNPLQTAPGPADGPLRIDSHQLSYLPALHLQISLPSSYPTVQPPDVHVSTRPSWLPTETAKRLESECARLWEELGRDLVIFSYVDHVQQLADDVFGLVSDKGALEISPEYKISILDHDIGAKRAAFEKQTFDCGVCLDPKKGSKCHQMLDCGHVFCAACLQDFYNNAITEGDITAVRCLEPNCAKEREDASAKSGKKSKTSKVIISPSELLQIPIELDMVRRFVSVKYKTKLESDKNTIYCPRSWCQGAAKSKKHKKPQGLEIADDDSDEEDETGTTSAVSKIYQSEDRLAVCEDCGFAFCSRCLLSWHGEFVLCSKPRNAEEISEEDKASLDFINLHTTPCPTCDSRAQKTFGCNHMQCFRCQTHFCYLCSAWLDPKNPYQHYNEHNGTKTTCYMRLWDLENGDED</sequence>
<comment type="pathway">
    <text evidence="2">Protein modification; protein ubiquitination.</text>
</comment>
<dbReference type="SMART" id="SM00647">
    <property type="entry name" value="IBR"/>
    <property type="match status" value="2"/>
</dbReference>
<dbReference type="CDD" id="cd23820">
    <property type="entry name" value="RWD_RNF14"/>
    <property type="match status" value="1"/>
</dbReference>
<evidence type="ECO:0000256" key="12">
    <source>
        <dbReference type="SAM" id="MobiDB-lite"/>
    </source>
</evidence>
<dbReference type="SMART" id="SM00184">
    <property type="entry name" value="RING"/>
    <property type="match status" value="2"/>
</dbReference>
<evidence type="ECO:0000256" key="6">
    <source>
        <dbReference type="ARBA" id="ARBA00022737"/>
    </source>
</evidence>
<comment type="similarity">
    <text evidence="10">Belongs to the RBR family. RNF14 subfamily.</text>
</comment>
<dbReference type="InterPro" id="IPR017907">
    <property type="entry name" value="Znf_RING_CS"/>
</dbReference>
<dbReference type="PROSITE" id="PS51873">
    <property type="entry name" value="TRIAD"/>
    <property type="match status" value="1"/>
</dbReference>
<dbReference type="STRING" id="2025994.A0A2T3AC78"/>
<dbReference type="GO" id="GO:0016567">
    <property type="term" value="P:protein ubiquitination"/>
    <property type="evidence" value="ECO:0007669"/>
    <property type="project" value="InterPro"/>
</dbReference>
<dbReference type="PROSITE" id="PS00518">
    <property type="entry name" value="ZF_RING_1"/>
    <property type="match status" value="1"/>
</dbReference>
<dbReference type="InterPro" id="IPR013083">
    <property type="entry name" value="Znf_RING/FYVE/PHD"/>
</dbReference>
<dbReference type="FunFam" id="3.30.40.10:FF:000416">
    <property type="entry name" value="RBR-type E3 ubiquitin transferase"/>
    <property type="match status" value="1"/>
</dbReference>
<keyword evidence="5" id="KW-0479">Metal-binding</keyword>
<evidence type="ECO:0000256" key="9">
    <source>
        <dbReference type="ARBA" id="ARBA00022833"/>
    </source>
</evidence>
<evidence type="ECO:0000313" key="17">
    <source>
        <dbReference type="Proteomes" id="UP000241462"/>
    </source>
</evidence>
<dbReference type="PROSITE" id="PS50908">
    <property type="entry name" value="RWD"/>
    <property type="match status" value="1"/>
</dbReference>
<reference evidence="16 17" key="1">
    <citation type="journal article" date="2018" name="Mycol. Prog.">
        <title>Coniella lustricola, a new species from submerged detritus.</title>
        <authorList>
            <person name="Raudabaugh D.B."/>
            <person name="Iturriaga T."/>
            <person name="Carver A."/>
            <person name="Mondo S."/>
            <person name="Pangilinan J."/>
            <person name="Lipzen A."/>
            <person name="He G."/>
            <person name="Amirebrahimi M."/>
            <person name="Grigoriev I.V."/>
            <person name="Miller A.N."/>
        </authorList>
    </citation>
    <scope>NUCLEOTIDE SEQUENCE [LARGE SCALE GENOMIC DNA]</scope>
    <source>
        <strain evidence="16 17">B22-T-1</strain>
    </source>
</reference>
<evidence type="ECO:0000256" key="10">
    <source>
        <dbReference type="ARBA" id="ARBA00044508"/>
    </source>
</evidence>
<dbReference type="FunCoup" id="A0A2T3AC78">
    <property type="interactions" value="165"/>
</dbReference>
<dbReference type="GO" id="GO:0008270">
    <property type="term" value="F:zinc ion binding"/>
    <property type="evidence" value="ECO:0007669"/>
    <property type="project" value="UniProtKB-KW"/>
</dbReference>
<dbReference type="PANTHER" id="PTHR11685">
    <property type="entry name" value="RBR FAMILY RING FINGER AND IBR DOMAIN-CONTAINING"/>
    <property type="match status" value="1"/>
</dbReference>
<dbReference type="Proteomes" id="UP000241462">
    <property type="component" value="Unassembled WGS sequence"/>
</dbReference>
<evidence type="ECO:0000259" key="15">
    <source>
        <dbReference type="PROSITE" id="PS51873"/>
    </source>
</evidence>
<evidence type="ECO:0000256" key="3">
    <source>
        <dbReference type="ARBA" id="ARBA00012251"/>
    </source>
</evidence>
<evidence type="ECO:0000313" key="16">
    <source>
        <dbReference type="EMBL" id="PSR90820.1"/>
    </source>
</evidence>
<dbReference type="AlphaFoldDB" id="A0A2T3AC78"/>
<dbReference type="InterPro" id="IPR016135">
    <property type="entry name" value="UBQ-conjugating_enzyme/RWD"/>
</dbReference>
<dbReference type="Pfam" id="PF01485">
    <property type="entry name" value="IBR"/>
    <property type="match status" value="1"/>
</dbReference>
<feature type="compositionally biased region" description="Acidic residues" evidence="12">
    <location>
        <begin position="320"/>
        <end position="331"/>
    </location>
</feature>
<evidence type="ECO:0000256" key="8">
    <source>
        <dbReference type="ARBA" id="ARBA00022786"/>
    </source>
</evidence>
<feature type="domain" description="RING-type" evidence="15">
    <location>
        <begin position="186"/>
        <end position="455"/>
    </location>
</feature>
<dbReference type="InterPro" id="IPR001841">
    <property type="entry name" value="Znf_RING"/>
</dbReference>
<evidence type="ECO:0000259" key="14">
    <source>
        <dbReference type="PROSITE" id="PS50908"/>
    </source>
</evidence>
<feature type="region of interest" description="Disordered" evidence="12">
    <location>
        <begin position="314"/>
        <end position="336"/>
    </location>
</feature>
<keyword evidence="8" id="KW-0833">Ubl conjugation pathway</keyword>
<name>A0A2T3AC78_9PEZI</name>
<dbReference type="PROSITE" id="PS50089">
    <property type="entry name" value="ZF_RING_2"/>
    <property type="match status" value="1"/>
</dbReference>
<evidence type="ECO:0000259" key="13">
    <source>
        <dbReference type="PROSITE" id="PS50089"/>
    </source>
</evidence>
<gene>
    <name evidence="16" type="ORF">BD289DRAFT_365579</name>
</gene>
<accession>A0A2T3AC78</accession>
<dbReference type="OrthoDB" id="1431934at2759"/>
<feature type="domain" description="RWD" evidence="14">
    <location>
        <begin position="9"/>
        <end position="151"/>
    </location>
</feature>
<dbReference type="InterPro" id="IPR002867">
    <property type="entry name" value="IBR_dom"/>
</dbReference>
<protein>
    <recommendedName>
        <fullName evidence="3">RBR-type E3 ubiquitin transferase</fullName>
        <ecNumber evidence="3">2.3.2.31</ecNumber>
    </recommendedName>
</protein>
<dbReference type="InterPro" id="IPR006575">
    <property type="entry name" value="RWD_dom"/>
</dbReference>
<proteinExistence type="inferred from homology"/>
<feature type="non-terminal residue" evidence="16">
    <location>
        <position position="464"/>
    </location>
</feature>
<evidence type="ECO:0000256" key="4">
    <source>
        <dbReference type="ARBA" id="ARBA00022679"/>
    </source>
</evidence>
<dbReference type="Pfam" id="PF22191">
    <property type="entry name" value="IBR_1"/>
    <property type="match status" value="1"/>
</dbReference>
<evidence type="ECO:0000256" key="2">
    <source>
        <dbReference type="ARBA" id="ARBA00004906"/>
    </source>
</evidence>
<evidence type="ECO:0000256" key="5">
    <source>
        <dbReference type="ARBA" id="ARBA00022723"/>
    </source>
</evidence>
<dbReference type="InterPro" id="IPR031127">
    <property type="entry name" value="E3_UB_ligase_RBR"/>
</dbReference>
<dbReference type="GO" id="GO:0061630">
    <property type="term" value="F:ubiquitin protein ligase activity"/>
    <property type="evidence" value="ECO:0007669"/>
    <property type="project" value="UniProtKB-EC"/>
</dbReference>
<keyword evidence="17" id="KW-1185">Reference proteome</keyword>
<evidence type="ECO:0000256" key="7">
    <source>
        <dbReference type="ARBA" id="ARBA00022771"/>
    </source>
</evidence>
<organism evidence="16 17">
    <name type="scientific">Coniella lustricola</name>
    <dbReference type="NCBI Taxonomy" id="2025994"/>
    <lineage>
        <taxon>Eukaryota</taxon>
        <taxon>Fungi</taxon>
        <taxon>Dikarya</taxon>
        <taxon>Ascomycota</taxon>
        <taxon>Pezizomycotina</taxon>
        <taxon>Sordariomycetes</taxon>
        <taxon>Sordariomycetidae</taxon>
        <taxon>Diaporthales</taxon>
        <taxon>Schizoparmaceae</taxon>
        <taxon>Coniella</taxon>
    </lineage>
</organism>
<evidence type="ECO:0000256" key="1">
    <source>
        <dbReference type="ARBA" id="ARBA00001798"/>
    </source>
</evidence>
<feature type="domain" description="RING-type" evidence="13">
    <location>
        <begin position="190"/>
        <end position="235"/>
    </location>
</feature>
<dbReference type="Pfam" id="PF05773">
    <property type="entry name" value="RWD"/>
    <property type="match status" value="1"/>
</dbReference>
<keyword evidence="9" id="KW-0862">Zinc</keyword>
<dbReference type="EC" id="2.3.2.31" evidence="3"/>
<dbReference type="EMBL" id="KZ678415">
    <property type="protein sequence ID" value="PSR90820.1"/>
    <property type="molecule type" value="Genomic_DNA"/>
</dbReference>
<keyword evidence="6" id="KW-0677">Repeat</keyword>
<keyword evidence="7 11" id="KW-0863">Zinc-finger</keyword>
<dbReference type="Gene3D" id="1.20.120.1750">
    <property type="match status" value="1"/>
</dbReference>
<dbReference type="InterPro" id="IPR044066">
    <property type="entry name" value="TRIAD_supradom"/>
</dbReference>
<keyword evidence="4" id="KW-0808">Transferase</keyword>
<dbReference type="CDD" id="cd20354">
    <property type="entry name" value="Rcat_RBR_RNF14"/>
    <property type="match status" value="1"/>
</dbReference>
<comment type="catalytic activity">
    <reaction evidence="1">
        <text>[E2 ubiquitin-conjugating enzyme]-S-ubiquitinyl-L-cysteine + [acceptor protein]-L-lysine = [E2 ubiquitin-conjugating enzyme]-L-cysteine + [acceptor protein]-N(6)-ubiquitinyl-L-lysine.</text>
        <dbReference type="EC" id="2.3.2.31"/>
    </reaction>
</comment>
<dbReference type="Gene3D" id="3.30.40.10">
    <property type="entry name" value="Zinc/RING finger domain, C3HC4 (zinc finger)"/>
    <property type="match status" value="1"/>
</dbReference>
<dbReference type="SUPFAM" id="SSF57850">
    <property type="entry name" value="RING/U-box"/>
    <property type="match status" value="2"/>
</dbReference>
<evidence type="ECO:0000256" key="11">
    <source>
        <dbReference type="PROSITE-ProRule" id="PRU00175"/>
    </source>
</evidence>
<dbReference type="InParanoid" id="A0A2T3AC78"/>
<dbReference type="CDD" id="cd23134">
    <property type="entry name" value="RING-HC_ITT1-like"/>
    <property type="match status" value="1"/>
</dbReference>
<dbReference type="Gene3D" id="3.10.110.10">
    <property type="entry name" value="Ubiquitin Conjugating Enzyme"/>
    <property type="match status" value="1"/>
</dbReference>
<dbReference type="SUPFAM" id="SSF54495">
    <property type="entry name" value="UBC-like"/>
    <property type="match status" value="1"/>
</dbReference>
<dbReference type="InterPro" id="IPR047548">
    <property type="entry name" value="Rcat_RBR_RNF14"/>
</dbReference>